<dbReference type="PANTHER" id="PTHR39200:SF1">
    <property type="entry name" value="AUTO-TRANSPORTER ADHESIN HEAD GIN DOMAIN-CONTAINING PROTEIN-RELATED"/>
    <property type="match status" value="1"/>
</dbReference>
<dbReference type="Gene3D" id="2.160.20.120">
    <property type="match status" value="1"/>
</dbReference>
<evidence type="ECO:0000313" key="5">
    <source>
        <dbReference type="Proteomes" id="UP000676246"/>
    </source>
</evidence>
<evidence type="ECO:0000313" key="4">
    <source>
        <dbReference type="EMBL" id="MBQ0931967.1"/>
    </source>
</evidence>
<feature type="chain" id="PRO_5037806329" evidence="2">
    <location>
        <begin position="22"/>
        <end position="230"/>
    </location>
</feature>
<feature type="signal peptide" evidence="2">
    <location>
        <begin position="1"/>
        <end position="21"/>
    </location>
</feature>
<name>A0A941BGD1_9BURK</name>
<evidence type="ECO:0000259" key="3">
    <source>
        <dbReference type="Pfam" id="PF10988"/>
    </source>
</evidence>
<keyword evidence="5" id="KW-1185">Reference proteome</keyword>
<comment type="caution">
    <text evidence="4">The sequence shown here is derived from an EMBL/GenBank/DDBJ whole genome shotgun (WGS) entry which is preliminary data.</text>
</comment>
<gene>
    <name evidence="4" type="ORF">KAK03_15900</name>
</gene>
<accession>A0A941BGD1</accession>
<feature type="domain" description="Putative auto-transporter adhesin head GIN" evidence="3">
    <location>
        <begin position="33"/>
        <end position="213"/>
    </location>
</feature>
<dbReference type="RefSeq" id="WP_210855122.1">
    <property type="nucleotide sequence ID" value="NZ_JAGQDD010000012.1"/>
</dbReference>
<organism evidence="4 5">
    <name type="scientific">Ideonella alba</name>
    <dbReference type="NCBI Taxonomy" id="2824118"/>
    <lineage>
        <taxon>Bacteria</taxon>
        <taxon>Pseudomonadati</taxon>
        <taxon>Pseudomonadota</taxon>
        <taxon>Betaproteobacteria</taxon>
        <taxon>Burkholderiales</taxon>
        <taxon>Sphaerotilaceae</taxon>
        <taxon>Ideonella</taxon>
    </lineage>
</organism>
<dbReference type="Proteomes" id="UP000676246">
    <property type="component" value="Unassembled WGS sequence"/>
</dbReference>
<sequence>MKPTRLALAATALALCGLAQADTAEQQRPLGSFHRIRVEGSFDVQVSPGTAVQALVRGDAKLLAKVLTQVEGDTLVVRPAERIGWMQGTPQVRVQVPAIDMVELLGSGNLALQSFKLPALTVRVAGSGDVDGRELQVESLEVRLSGSGDVRLSGRCTTAAMAVAGSGDISAGDLDCRQVRISVAGSGDASVRASERLDASVAGSGDIRYLGRPPQVQRASSGSGSIRPAD</sequence>
<dbReference type="PANTHER" id="PTHR39200">
    <property type="entry name" value="HYPOTHETICAL EXPORTED PROTEIN"/>
    <property type="match status" value="1"/>
</dbReference>
<dbReference type="InterPro" id="IPR021255">
    <property type="entry name" value="DUF2807"/>
</dbReference>
<keyword evidence="2" id="KW-0732">Signal</keyword>
<dbReference type="Pfam" id="PF10988">
    <property type="entry name" value="DUF2807"/>
    <property type="match status" value="1"/>
</dbReference>
<evidence type="ECO:0000256" key="1">
    <source>
        <dbReference type="SAM" id="MobiDB-lite"/>
    </source>
</evidence>
<dbReference type="AlphaFoldDB" id="A0A941BGD1"/>
<proteinExistence type="predicted"/>
<protein>
    <submittedName>
        <fullName evidence="4">DUF2807 domain-containing protein</fullName>
    </submittedName>
</protein>
<reference evidence="4 5" key="1">
    <citation type="submission" date="2021-04" db="EMBL/GenBank/DDBJ databases">
        <title>The genome sequence of Ideonella sp. 3Y2.</title>
        <authorList>
            <person name="Liu Y."/>
        </authorList>
    </citation>
    <scope>NUCLEOTIDE SEQUENCE [LARGE SCALE GENOMIC DNA]</scope>
    <source>
        <strain evidence="4 5">3Y2</strain>
    </source>
</reference>
<feature type="region of interest" description="Disordered" evidence="1">
    <location>
        <begin position="206"/>
        <end position="230"/>
    </location>
</feature>
<evidence type="ECO:0000256" key="2">
    <source>
        <dbReference type="SAM" id="SignalP"/>
    </source>
</evidence>
<dbReference type="EMBL" id="JAGQDD010000012">
    <property type="protein sequence ID" value="MBQ0931967.1"/>
    <property type="molecule type" value="Genomic_DNA"/>
</dbReference>